<feature type="compositionally biased region" description="Basic residues" evidence="1">
    <location>
        <begin position="8"/>
        <end position="17"/>
    </location>
</feature>
<comment type="caution">
    <text evidence="2">The sequence shown here is derived from an EMBL/GenBank/DDBJ whole genome shotgun (WGS) entry which is preliminary data.</text>
</comment>
<name>A0AAW0VPP9_CHEQU</name>
<feature type="non-terminal residue" evidence="2">
    <location>
        <position position="121"/>
    </location>
</feature>
<feature type="compositionally biased region" description="Polar residues" evidence="1">
    <location>
        <begin position="18"/>
        <end position="27"/>
    </location>
</feature>
<feature type="region of interest" description="Disordered" evidence="1">
    <location>
        <begin position="1"/>
        <end position="63"/>
    </location>
</feature>
<proteinExistence type="predicted"/>
<protein>
    <submittedName>
        <fullName evidence="2">Uncharacterized protein</fullName>
    </submittedName>
</protein>
<sequence>QQQTTKMPRARGRKRACSQRQMSTSQNKRAKPTVINLDVTYSSDEARSPSPCTLKPVSEPQVSLDLSPDVRRRGIMSDSDSDCTPVTPVCLTSPAKMDQVNGDDEMLSSSSVDDLFYVDYN</sequence>
<feature type="non-terminal residue" evidence="2">
    <location>
        <position position="1"/>
    </location>
</feature>
<evidence type="ECO:0000313" key="3">
    <source>
        <dbReference type="Proteomes" id="UP001445076"/>
    </source>
</evidence>
<evidence type="ECO:0000313" key="2">
    <source>
        <dbReference type="EMBL" id="KAK8718878.1"/>
    </source>
</evidence>
<keyword evidence="3" id="KW-1185">Reference proteome</keyword>
<dbReference type="AlphaFoldDB" id="A0AAW0VPP9"/>
<organism evidence="2 3">
    <name type="scientific">Cherax quadricarinatus</name>
    <name type="common">Australian red claw crayfish</name>
    <dbReference type="NCBI Taxonomy" id="27406"/>
    <lineage>
        <taxon>Eukaryota</taxon>
        <taxon>Metazoa</taxon>
        <taxon>Ecdysozoa</taxon>
        <taxon>Arthropoda</taxon>
        <taxon>Crustacea</taxon>
        <taxon>Multicrustacea</taxon>
        <taxon>Malacostraca</taxon>
        <taxon>Eumalacostraca</taxon>
        <taxon>Eucarida</taxon>
        <taxon>Decapoda</taxon>
        <taxon>Pleocyemata</taxon>
        <taxon>Astacidea</taxon>
        <taxon>Parastacoidea</taxon>
        <taxon>Parastacidae</taxon>
        <taxon>Cherax</taxon>
    </lineage>
</organism>
<evidence type="ECO:0000256" key="1">
    <source>
        <dbReference type="SAM" id="MobiDB-lite"/>
    </source>
</evidence>
<reference evidence="2 3" key="1">
    <citation type="journal article" date="2024" name="BMC Genomics">
        <title>Genome assembly of redclaw crayfish (Cherax quadricarinatus) provides insights into its immune adaptation and hypoxia tolerance.</title>
        <authorList>
            <person name="Liu Z."/>
            <person name="Zheng J."/>
            <person name="Li H."/>
            <person name="Fang K."/>
            <person name="Wang S."/>
            <person name="He J."/>
            <person name="Zhou D."/>
            <person name="Weng S."/>
            <person name="Chi M."/>
            <person name="Gu Z."/>
            <person name="He J."/>
            <person name="Li F."/>
            <person name="Wang M."/>
        </authorList>
    </citation>
    <scope>NUCLEOTIDE SEQUENCE [LARGE SCALE GENOMIC DNA]</scope>
    <source>
        <strain evidence="2">ZL_2023a</strain>
    </source>
</reference>
<accession>A0AAW0VPP9</accession>
<gene>
    <name evidence="2" type="ORF">OTU49_014396</name>
</gene>
<dbReference type="Proteomes" id="UP001445076">
    <property type="component" value="Unassembled WGS sequence"/>
</dbReference>
<dbReference type="EMBL" id="JARKIK010003797">
    <property type="protein sequence ID" value="KAK8718878.1"/>
    <property type="molecule type" value="Genomic_DNA"/>
</dbReference>